<evidence type="ECO:0000256" key="5">
    <source>
        <dbReference type="ARBA" id="ARBA00023136"/>
    </source>
</evidence>
<dbReference type="KEGG" id="dvu:DVU_1929"/>
<dbReference type="OrthoDB" id="5348497at2"/>
<dbReference type="eggNOG" id="ENOG5033FK9">
    <property type="taxonomic scope" value="Bacteria"/>
</dbReference>
<dbReference type="PATRIC" id="fig|882.5.peg.1772"/>
<dbReference type="Proteomes" id="UP000002194">
    <property type="component" value="Chromosome"/>
</dbReference>
<evidence type="ECO:0000256" key="4">
    <source>
        <dbReference type="ARBA" id="ARBA00022989"/>
    </source>
</evidence>
<keyword evidence="9" id="KW-1185">Reference proteome</keyword>
<evidence type="ECO:0000259" key="7">
    <source>
        <dbReference type="Pfam" id="PF13396"/>
    </source>
</evidence>
<dbReference type="EMBL" id="AE017285">
    <property type="protein sequence ID" value="AAS96405.1"/>
    <property type="molecule type" value="Genomic_DNA"/>
</dbReference>
<evidence type="ECO:0000313" key="9">
    <source>
        <dbReference type="Proteomes" id="UP000002194"/>
    </source>
</evidence>
<evidence type="ECO:0000313" key="8">
    <source>
        <dbReference type="EMBL" id="AAS96405.1"/>
    </source>
</evidence>
<keyword evidence="4 6" id="KW-1133">Transmembrane helix</keyword>
<evidence type="ECO:0000256" key="2">
    <source>
        <dbReference type="ARBA" id="ARBA00022475"/>
    </source>
</evidence>
<sequence length="65" mass="7432">MDPVYLPLLALPILPNLWCIWHAYRSEFDNPATKVLWMAAGVFLPVIGGLMYLIFGMRRARKNVA</sequence>
<gene>
    <name evidence="8" type="ordered locus">DVU_1929</name>
</gene>
<dbReference type="STRING" id="882.DVU_1929"/>
<protein>
    <recommendedName>
        <fullName evidence="7">Cardiolipin synthase N-terminal domain-containing protein</fullName>
    </recommendedName>
</protein>
<dbReference type="HOGENOM" id="CLU_176001_7_0_7"/>
<reference evidence="8 9" key="1">
    <citation type="journal article" date="2004" name="Nat. Biotechnol.">
        <title>The genome sequence of the anaerobic, sulfate-reducing bacterium Desulfovibrio vulgaris Hildenborough.</title>
        <authorList>
            <person name="Heidelberg J.F."/>
            <person name="Seshadri R."/>
            <person name="Haveman S.A."/>
            <person name="Hemme C.L."/>
            <person name="Paulsen I.T."/>
            <person name="Kolonay J.F."/>
            <person name="Eisen J.A."/>
            <person name="Ward N."/>
            <person name="Methe B."/>
            <person name="Brinkac L.M."/>
            <person name="Daugherty S.C."/>
            <person name="Deboy R.T."/>
            <person name="Dodson R.J."/>
            <person name="Durkin A.S."/>
            <person name="Madupu R."/>
            <person name="Nelson W.C."/>
            <person name="Sullivan S.A."/>
            <person name="Fouts D."/>
            <person name="Haft D.H."/>
            <person name="Selengut J."/>
            <person name="Peterson J.D."/>
            <person name="Davidsen T.M."/>
            <person name="Zafar N."/>
            <person name="Zhou L."/>
            <person name="Radune D."/>
            <person name="Dimitrov G."/>
            <person name="Hance M."/>
            <person name="Tran K."/>
            <person name="Khouri H."/>
            <person name="Gill J."/>
            <person name="Utterback T.R."/>
            <person name="Feldblyum T.V."/>
            <person name="Wall J.D."/>
            <person name="Voordouw G."/>
            <person name="Fraser C.M."/>
        </authorList>
    </citation>
    <scope>NUCLEOTIDE SEQUENCE [LARGE SCALE GENOMIC DNA]</scope>
    <source>
        <strain evidence="9">ATCC 29579 / DSM 644 / NCIMB 8303 / VKM B-1760 / Hildenborough</strain>
    </source>
</reference>
<feature type="transmembrane region" description="Helical" evidence="6">
    <location>
        <begin position="35"/>
        <end position="55"/>
    </location>
</feature>
<comment type="subcellular location">
    <subcellularLocation>
        <location evidence="1">Cell membrane</location>
        <topology evidence="1">Multi-pass membrane protein</topology>
    </subcellularLocation>
</comment>
<dbReference type="InterPro" id="IPR027379">
    <property type="entry name" value="CLS_N"/>
</dbReference>
<keyword evidence="5 6" id="KW-0472">Membrane</keyword>
<keyword evidence="2" id="KW-1003">Cell membrane</keyword>
<accession>Q72AR3</accession>
<dbReference type="EnsemblBacteria" id="AAS96405">
    <property type="protein sequence ID" value="AAS96405"/>
    <property type="gene ID" value="DVU_1929"/>
</dbReference>
<dbReference type="Pfam" id="PF13396">
    <property type="entry name" value="PLDc_N"/>
    <property type="match status" value="1"/>
</dbReference>
<dbReference type="RefSeq" id="WP_010939215.1">
    <property type="nucleotide sequence ID" value="NC_002937.3"/>
</dbReference>
<evidence type="ECO:0000256" key="6">
    <source>
        <dbReference type="SAM" id="Phobius"/>
    </source>
</evidence>
<evidence type="ECO:0000256" key="3">
    <source>
        <dbReference type="ARBA" id="ARBA00022692"/>
    </source>
</evidence>
<dbReference type="PaxDb" id="882-DVU_1929"/>
<proteinExistence type="predicted"/>
<feature type="domain" description="Cardiolipin synthase N-terminal" evidence="7">
    <location>
        <begin position="16"/>
        <end position="56"/>
    </location>
</feature>
<evidence type="ECO:0000256" key="1">
    <source>
        <dbReference type="ARBA" id="ARBA00004651"/>
    </source>
</evidence>
<dbReference type="AlphaFoldDB" id="Q72AR3"/>
<name>Q72AR3_NITV2</name>
<dbReference type="GO" id="GO:0005886">
    <property type="term" value="C:plasma membrane"/>
    <property type="evidence" value="ECO:0007669"/>
    <property type="project" value="UniProtKB-SubCell"/>
</dbReference>
<keyword evidence="3 6" id="KW-0812">Transmembrane</keyword>
<organism evidence="8 9">
    <name type="scientific">Nitratidesulfovibrio vulgaris (strain ATCC 29579 / DSM 644 / CCUG 34227 / NCIMB 8303 / VKM B-1760 / Hildenborough)</name>
    <name type="common">Desulfovibrio vulgaris</name>
    <dbReference type="NCBI Taxonomy" id="882"/>
    <lineage>
        <taxon>Bacteria</taxon>
        <taxon>Pseudomonadati</taxon>
        <taxon>Thermodesulfobacteriota</taxon>
        <taxon>Desulfovibrionia</taxon>
        <taxon>Desulfovibrionales</taxon>
        <taxon>Desulfovibrionaceae</taxon>
        <taxon>Nitratidesulfovibrio</taxon>
    </lineage>
</organism>